<sequence>MIEDYDLIVSSFQSQYGLRLSREIHKMSWTEFKQMLVGIDNKTALGRIIAIRAEDDKEVLKTFTKEQHRIRNEWKEKHAKVVAESISKQEMDTAMDGFKNAFLRMAGLGGD</sequence>
<evidence type="ECO:0000313" key="1">
    <source>
        <dbReference type="EMBL" id="MZS89547.1"/>
    </source>
</evidence>
<dbReference type="AlphaFoldDB" id="A0A6L8XUI2"/>
<evidence type="ECO:0008006" key="3">
    <source>
        <dbReference type="Google" id="ProtNLM"/>
    </source>
</evidence>
<comment type="caution">
    <text evidence="1">The sequence shown here is derived from an EMBL/GenBank/DDBJ whole genome shotgun (WGS) entry which is preliminary data.</text>
</comment>
<protein>
    <recommendedName>
        <fullName evidence="3">Bacteriophage Gp15 protein</fullName>
    </recommendedName>
</protein>
<organism evidence="1 2">
    <name type="scientific">Blautia wexlerae</name>
    <dbReference type="NCBI Taxonomy" id="418240"/>
    <lineage>
        <taxon>Bacteria</taxon>
        <taxon>Bacillati</taxon>
        <taxon>Bacillota</taxon>
        <taxon>Clostridia</taxon>
        <taxon>Lachnospirales</taxon>
        <taxon>Lachnospiraceae</taxon>
        <taxon>Blautia</taxon>
    </lineage>
</organism>
<accession>A0A6L8XUI2</accession>
<proteinExistence type="predicted"/>
<dbReference type="EMBL" id="WWVF01000019">
    <property type="protein sequence ID" value="MZS89547.1"/>
    <property type="molecule type" value="Genomic_DNA"/>
</dbReference>
<dbReference type="Proteomes" id="UP000477156">
    <property type="component" value="Unassembled WGS sequence"/>
</dbReference>
<dbReference type="RefSeq" id="WP_161276273.1">
    <property type="nucleotide sequence ID" value="NZ_WWVH01000032.1"/>
</dbReference>
<evidence type="ECO:0000313" key="2">
    <source>
        <dbReference type="Proteomes" id="UP000477156"/>
    </source>
</evidence>
<reference evidence="1 2" key="1">
    <citation type="journal article" date="2019" name="Nat. Med.">
        <title>A library of human gut bacterial isolates paired with longitudinal multiomics data enables mechanistic microbiome research.</title>
        <authorList>
            <person name="Poyet M."/>
            <person name="Groussin M."/>
            <person name="Gibbons S.M."/>
            <person name="Avila-Pacheco J."/>
            <person name="Jiang X."/>
            <person name="Kearney S.M."/>
            <person name="Perrotta A.R."/>
            <person name="Berdy B."/>
            <person name="Zhao S."/>
            <person name="Lieberman T.D."/>
            <person name="Swanson P.K."/>
            <person name="Smith M."/>
            <person name="Roesemann S."/>
            <person name="Alexander J.E."/>
            <person name="Rich S.A."/>
            <person name="Livny J."/>
            <person name="Vlamakis H."/>
            <person name="Clish C."/>
            <person name="Bullock K."/>
            <person name="Deik A."/>
            <person name="Scott J."/>
            <person name="Pierce K.A."/>
            <person name="Xavier R.J."/>
            <person name="Alm E.J."/>
        </authorList>
    </citation>
    <scope>NUCLEOTIDE SEQUENCE [LARGE SCALE GENOMIC DNA]</scope>
    <source>
        <strain evidence="1 2">BIOML-A12</strain>
    </source>
</reference>
<dbReference type="InterPro" id="IPR009660">
    <property type="entry name" value="Phage_A500_Gp15"/>
</dbReference>
<name>A0A6L8XUI2_9FIRM</name>
<gene>
    <name evidence="1" type="ORF">GT712_10805</name>
</gene>
<dbReference type="Pfam" id="PF06854">
    <property type="entry name" value="Phage_Gp15"/>
    <property type="match status" value="1"/>
</dbReference>